<protein>
    <submittedName>
        <fullName evidence="1">Uncharacterized protein</fullName>
    </submittedName>
</protein>
<dbReference type="Proteomes" id="UP000805193">
    <property type="component" value="Unassembled WGS sequence"/>
</dbReference>
<proteinExistence type="predicted"/>
<keyword evidence="2" id="KW-1185">Reference proteome</keyword>
<comment type="caution">
    <text evidence="1">The sequence shown here is derived from an EMBL/GenBank/DDBJ whole genome shotgun (WGS) entry which is preliminary data.</text>
</comment>
<evidence type="ECO:0000313" key="1">
    <source>
        <dbReference type="EMBL" id="KAG0426130.1"/>
    </source>
</evidence>
<organism evidence="1 2">
    <name type="scientific">Ixodes persulcatus</name>
    <name type="common">Taiga tick</name>
    <dbReference type="NCBI Taxonomy" id="34615"/>
    <lineage>
        <taxon>Eukaryota</taxon>
        <taxon>Metazoa</taxon>
        <taxon>Ecdysozoa</taxon>
        <taxon>Arthropoda</taxon>
        <taxon>Chelicerata</taxon>
        <taxon>Arachnida</taxon>
        <taxon>Acari</taxon>
        <taxon>Parasitiformes</taxon>
        <taxon>Ixodida</taxon>
        <taxon>Ixodoidea</taxon>
        <taxon>Ixodidae</taxon>
        <taxon>Ixodinae</taxon>
        <taxon>Ixodes</taxon>
    </lineage>
</organism>
<accession>A0AC60PYH0</accession>
<dbReference type="EMBL" id="JABSTQ010009759">
    <property type="protein sequence ID" value="KAG0426130.1"/>
    <property type="molecule type" value="Genomic_DNA"/>
</dbReference>
<gene>
    <name evidence="1" type="ORF">HPB47_026744</name>
</gene>
<evidence type="ECO:0000313" key="2">
    <source>
        <dbReference type="Proteomes" id="UP000805193"/>
    </source>
</evidence>
<reference evidence="1 2" key="1">
    <citation type="journal article" date="2020" name="Cell">
        <title>Large-Scale Comparative Analyses of Tick Genomes Elucidate Their Genetic Diversity and Vector Capacities.</title>
        <authorList>
            <consortium name="Tick Genome and Microbiome Consortium (TIGMIC)"/>
            <person name="Jia N."/>
            <person name="Wang J."/>
            <person name="Shi W."/>
            <person name="Du L."/>
            <person name="Sun Y."/>
            <person name="Zhan W."/>
            <person name="Jiang J.F."/>
            <person name="Wang Q."/>
            <person name="Zhang B."/>
            <person name="Ji P."/>
            <person name="Bell-Sakyi L."/>
            <person name="Cui X.M."/>
            <person name="Yuan T.T."/>
            <person name="Jiang B.G."/>
            <person name="Yang W.F."/>
            <person name="Lam T.T."/>
            <person name="Chang Q.C."/>
            <person name="Ding S.J."/>
            <person name="Wang X.J."/>
            <person name="Zhu J.G."/>
            <person name="Ruan X.D."/>
            <person name="Zhao L."/>
            <person name="Wei J.T."/>
            <person name="Ye R.Z."/>
            <person name="Que T.C."/>
            <person name="Du C.H."/>
            <person name="Zhou Y.H."/>
            <person name="Cheng J.X."/>
            <person name="Dai P.F."/>
            <person name="Guo W.B."/>
            <person name="Han X.H."/>
            <person name="Huang E.J."/>
            <person name="Li L.F."/>
            <person name="Wei W."/>
            <person name="Gao Y.C."/>
            <person name="Liu J.Z."/>
            <person name="Shao H.Z."/>
            <person name="Wang X."/>
            <person name="Wang C.C."/>
            <person name="Yang T.C."/>
            <person name="Huo Q.B."/>
            <person name="Li W."/>
            <person name="Chen H.Y."/>
            <person name="Chen S.E."/>
            <person name="Zhou L.G."/>
            <person name="Ni X.B."/>
            <person name="Tian J.H."/>
            <person name="Sheng Y."/>
            <person name="Liu T."/>
            <person name="Pan Y.S."/>
            <person name="Xia L.Y."/>
            <person name="Li J."/>
            <person name="Zhao F."/>
            <person name="Cao W.C."/>
        </authorList>
    </citation>
    <scope>NUCLEOTIDE SEQUENCE [LARGE SCALE GENOMIC DNA]</scope>
    <source>
        <strain evidence="1">Iper-2018</strain>
    </source>
</reference>
<name>A0AC60PYH0_IXOPE</name>
<sequence length="110" mass="11681">MASAGPRSQSLDLFSTPGPTDGDPMNSAMLGNGTREASLHLTSDTMTPCNRTRALPGAQSTSSRVGNAPEDASLPESNRMDTDRTLSDEETALNDQEGWTPTPDENRTGR</sequence>